<comment type="similarity">
    <text evidence="2">Belongs to the glycosyl hydrolase 88 family.</text>
</comment>
<protein>
    <submittedName>
        <fullName evidence="5">Glycosyl hydrolase family 88</fullName>
    </submittedName>
</protein>
<dbReference type="SUPFAM" id="SSF48208">
    <property type="entry name" value="Six-hairpin glycosidases"/>
    <property type="match status" value="1"/>
</dbReference>
<feature type="binding site" evidence="4">
    <location>
        <position position="155"/>
    </location>
    <ligand>
        <name>substrate</name>
    </ligand>
</feature>
<evidence type="ECO:0000256" key="4">
    <source>
        <dbReference type="PIRSR" id="PIRSR610905-2"/>
    </source>
</evidence>
<keyword evidence="1 5" id="KW-0378">Hydrolase</keyword>
<feature type="binding site" evidence="4">
    <location>
        <position position="227"/>
    </location>
    <ligand>
        <name>substrate</name>
    </ligand>
</feature>
<dbReference type="Pfam" id="PF07470">
    <property type="entry name" value="Glyco_hydro_88"/>
    <property type="match status" value="1"/>
</dbReference>
<dbReference type="GO" id="GO:0000272">
    <property type="term" value="P:polysaccharide catabolic process"/>
    <property type="evidence" value="ECO:0007669"/>
    <property type="project" value="TreeGrafter"/>
</dbReference>
<dbReference type="PANTHER" id="PTHR36845">
    <property type="entry name" value="HYDROLASE, PUTATIVE (AFU_ORTHOLOGUE AFUA_7G05090)-RELATED"/>
    <property type="match status" value="1"/>
</dbReference>
<evidence type="ECO:0000313" key="5">
    <source>
        <dbReference type="EMBL" id="PLT86275.1"/>
    </source>
</evidence>
<name>A0A2N5PZD5_MEDGN</name>
<feature type="active site" description="Nucleophile" evidence="3">
    <location>
        <position position="94"/>
    </location>
</feature>
<evidence type="ECO:0000256" key="3">
    <source>
        <dbReference type="PIRSR" id="PIRSR610905-1"/>
    </source>
</evidence>
<evidence type="ECO:0000256" key="1">
    <source>
        <dbReference type="ARBA" id="ARBA00022801"/>
    </source>
</evidence>
<gene>
    <name evidence="5" type="ORF">CDL20_08825</name>
</gene>
<dbReference type="PANTHER" id="PTHR36845:SF1">
    <property type="entry name" value="HYDROLASE, PUTATIVE (AFU_ORTHOLOGUE AFUA_7G05090)-RELATED"/>
    <property type="match status" value="1"/>
</dbReference>
<dbReference type="RefSeq" id="WP_101882517.1">
    <property type="nucleotide sequence ID" value="NZ_NIHW01000020.1"/>
</dbReference>
<comment type="caution">
    <text evidence="5">The sequence shown here is derived from an EMBL/GenBank/DDBJ whole genome shotgun (WGS) entry which is preliminary data.</text>
</comment>
<evidence type="ECO:0000313" key="6">
    <source>
        <dbReference type="Proteomes" id="UP000234840"/>
    </source>
</evidence>
<dbReference type="InterPro" id="IPR052369">
    <property type="entry name" value="UG_Glycosaminoglycan_Hydrolase"/>
</dbReference>
<dbReference type="Gene3D" id="1.50.10.10">
    <property type="match status" value="1"/>
</dbReference>
<dbReference type="InterPro" id="IPR010905">
    <property type="entry name" value="Glyco_hydro_88"/>
</dbReference>
<dbReference type="InterPro" id="IPR012341">
    <property type="entry name" value="6hp_glycosidase-like_sf"/>
</dbReference>
<dbReference type="EMBL" id="NIHW01000020">
    <property type="protein sequence ID" value="PLT86275.1"/>
    <property type="molecule type" value="Genomic_DNA"/>
</dbReference>
<sequence length="373" mass="42803">MERKEWAEETAQKIIKKVAACAARSQHKIPYTAKDGVFDDQSKTNIYWWTNGFWGGMMWQMYHATKEELYEKIARENEEKLDAVFLNYEAMDHDSGFRWLPTAVADYRVTKDPAAKNRGLLAAENLAGRFNPAGNYFRAWNDENGKNRADLAIIDCMMNLPLLYWAAEELDDPRYFHLAVAHADMALKNFIRPDGSVNHIVSIDPQTGEMRGSLGGQGYAEGSSWTRGQAWAIYGFVLSYLHTKDERYLNVAKTVAHYFIANIPESGCIPVDFRQPKDCSLEDSTAAAIAACGLLEIEKCVPEHEKRLYADAAFKLLYTLAEKRCNWDENADYMLEKCTAAFHDEEHEFPIIYGDYYFLEAIWKITGRELFIW</sequence>
<dbReference type="GO" id="GO:0052757">
    <property type="term" value="F:chondroitin hydrolase activity"/>
    <property type="evidence" value="ECO:0007669"/>
    <property type="project" value="TreeGrafter"/>
</dbReference>
<dbReference type="AlphaFoldDB" id="A0A2N5PZD5"/>
<dbReference type="InterPro" id="IPR008928">
    <property type="entry name" value="6-hairpin_glycosidase_sf"/>
</dbReference>
<feature type="active site" description="Proton donor" evidence="3">
    <location>
        <position position="155"/>
    </location>
</feature>
<reference evidence="5 6" key="1">
    <citation type="journal article" date="2017" name="Genome Med.">
        <title>A novel Ruminococcus gnavus clade enriched in inflammatory bowel disease patients.</title>
        <authorList>
            <person name="Hall A.B."/>
            <person name="Yassour M."/>
            <person name="Sauk J."/>
            <person name="Garner A."/>
            <person name="Jiang X."/>
            <person name="Arthur T."/>
            <person name="Lagoudas G.K."/>
            <person name="Vatanen T."/>
            <person name="Fornelos N."/>
            <person name="Wilson R."/>
            <person name="Bertha M."/>
            <person name="Cohen M."/>
            <person name="Garber J."/>
            <person name="Khalili H."/>
            <person name="Gevers D."/>
            <person name="Ananthakrishnan A.N."/>
            <person name="Kugathasan S."/>
            <person name="Lander E.S."/>
            <person name="Blainey P."/>
            <person name="Vlamakis H."/>
            <person name="Xavier R.J."/>
            <person name="Huttenhower C."/>
        </authorList>
    </citation>
    <scope>NUCLEOTIDE SEQUENCE [LARGE SCALE GENOMIC DNA]</scope>
    <source>
        <strain evidence="5 6">RJX1128</strain>
    </source>
</reference>
<proteinExistence type="inferred from homology"/>
<evidence type="ECO:0000256" key="2">
    <source>
        <dbReference type="ARBA" id="ARBA00038358"/>
    </source>
</evidence>
<accession>A0A2N5PZD5</accession>
<organism evidence="5 6">
    <name type="scientific">Mediterraneibacter gnavus</name>
    <name type="common">Ruminococcus gnavus</name>
    <dbReference type="NCBI Taxonomy" id="33038"/>
    <lineage>
        <taxon>Bacteria</taxon>
        <taxon>Bacillati</taxon>
        <taxon>Bacillota</taxon>
        <taxon>Clostridia</taxon>
        <taxon>Lachnospirales</taxon>
        <taxon>Lachnospiraceae</taxon>
        <taxon>Mediterraneibacter</taxon>
    </lineage>
</organism>
<feature type="binding site" evidence="4">
    <location>
        <position position="231"/>
    </location>
    <ligand>
        <name>substrate</name>
    </ligand>
</feature>
<dbReference type="Proteomes" id="UP000234840">
    <property type="component" value="Unassembled WGS sequence"/>
</dbReference>
<feature type="binding site" evidence="4">
    <location>
        <position position="94"/>
    </location>
    <ligand>
        <name>substrate</name>
    </ligand>
</feature>